<dbReference type="Proteomes" id="UP000789833">
    <property type="component" value="Unassembled WGS sequence"/>
</dbReference>
<sequence>MAHNHHYKPELEIAKRLIDLKITNDLDVISSVVNVCKEDVLNYVNSKKIKTCERDHR</sequence>
<reference evidence="1 2" key="1">
    <citation type="submission" date="2021-10" db="EMBL/GenBank/DDBJ databases">
        <authorList>
            <person name="Criscuolo A."/>
        </authorList>
    </citation>
    <scope>NUCLEOTIDE SEQUENCE [LARGE SCALE GENOMIC DNA]</scope>
    <source>
        <strain evidence="2">CIP 111883</strain>
    </source>
</reference>
<proteinExistence type="predicted"/>
<evidence type="ECO:0000313" key="1">
    <source>
        <dbReference type="EMBL" id="CAG9621497.1"/>
    </source>
</evidence>
<gene>
    <name evidence="1" type="ORF">BACCIP111883_02270</name>
</gene>
<name>A0ABN8ABS6_9BACI</name>
<keyword evidence="2" id="KW-1185">Reference proteome</keyword>
<dbReference type="EMBL" id="CAKJTJ010000011">
    <property type="protein sequence ID" value="CAG9621497.1"/>
    <property type="molecule type" value="Genomic_DNA"/>
</dbReference>
<organism evidence="1 2">
    <name type="scientific">Sutcliffiella rhizosphaerae</name>
    <dbReference type="NCBI Taxonomy" id="2880967"/>
    <lineage>
        <taxon>Bacteria</taxon>
        <taxon>Bacillati</taxon>
        <taxon>Bacillota</taxon>
        <taxon>Bacilli</taxon>
        <taxon>Bacillales</taxon>
        <taxon>Bacillaceae</taxon>
        <taxon>Sutcliffiella</taxon>
    </lineage>
</organism>
<comment type="caution">
    <text evidence="1">The sequence shown here is derived from an EMBL/GenBank/DDBJ whole genome shotgun (WGS) entry which is preliminary data.</text>
</comment>
<protein>
    <submittedName>
        <fullName evidence="1">Uncharacterized protein</fullName>
    </submittedName>
</protein>
<evidence type="ECO:0000313" key="2">
    <source>
        <dbReference type="Proteomes" id="UP000789833"/>
    </source>
</evidence>
<accession>A0ABN8ABS6</accession>